<dbReference type="PANTHER" id="PTHR46444:SF19">
    <property type="entry name" value="OS02G0745600 PROTEIN"/>
    <property type="match status" value="1"/>
</dbReference>
<evidence type="ECO:0000313" key="2">
    <source>
        <dbReference type="EMBL" id="MQM16509.1"/>
    </source>
</evidence>
<dbReference type="PROSITE" id="PS51222">
    <property type="entry name" value="DCD"/>
    <property type="match status" value="1"/>
</dbReference>
<evidence type="ECO:0000259" key="1">
    <source>
        <dbReference type="PROSITE" id="PS51222"/>
    </source>
</evidence>
<dbReference type="EMBL" id="NMUH01007038">
    <property type="protein sequence ID" value="MQM16509.1"/>
    <property type="molecule type" value="Genomic_DNA"/>
</dbReference>
<accession>A0A843XAX1</accession>
<dbReference type="SMART" id="SM00767">
    <property type="entry name" value="DCD"/>
    <property type="match status" value="1"/>
</dbReference>
<proteinExistence type="predicted"/>
<comment type="caution">
    <text evidence="2">The sequence shown here is derived from an EMBL/GenBank/DDBJ whole genome shotgun (WGS) entry which is preliminary data.</text>
</comment>
<dbReference type="PANTHER" id="PTHR46444">
    <property type="entry name" value="DCD (DEVELOPMENT AND CELL DEATH) DOMAIN PROTEIN-RELATED"/>
    <property type="match status" value="1"/>
</dbReference>
<feature type="domain" description="DCD" evidence="1">
    <location>
        <begin position="48"/>
        <end position="120"/>
    </location>
</feature>
<reference evidence="2" key="1">
    <citation type="submission" date="2017-07" db="EMBL/GenBank/DDBJ databases">
        <title>Taro Niue Genome Assembly and Annotation.</title>
        <authorList>
            <person name="Atibalentja N."/>
            <person name="Keating K."/>
            <person name="Fields C.J."/>
        </authorList>
    </citation>
    <scope>NUCLEOTIDE SEQUENCE</scope>
    <source>
        <strain evidence="2">Niue_2</strain>
        <tissue evidence="2">Leaf</tissue>
    </source>
</reference>
<dbReference type="Pfam" id="PF10539">
    <property type="entry name" value="Dev_Cell_Death"/>
    <property type="match status" value="1"/>
</dbReference>
<evidence type="ECO:0000313" key="3">
    <source>
        <dbReference type="Proteomes" id="UP000652761"/>
    </source>
</evidence>
<sequence>MAKEKDLCWREAEPAPVPPEKKIKKAKTCSAANSGHDTQWWGGRNLGKSVAGFIFLCSTRTKGEYCFKRHVFGLHAARLEAVERIREGAELFLFDYELKLLYGVYQAASDGGLDLEASDT</sequence>
<dbReference type="InterPro" id="IPR013989">
    <property type="entry name" value="Dev_and_cell_death_domain"/>
</dbReference>
<dbReference type="Proteomes" id="UP000652761">
    <property type="component" value="Unassembled WGS sequence"/>
</dbReference>
<gene>
    <name evidence="2" type="ORF">Taro_049464</name>
</gene>
<organism evidence="2 3">
    <name type="scientific">Colocasia esculenta</name>
    <name type="common">Wild taro</name>
    <name type="synonym">Arum esculentum</name>
    <dbReference type="NCBI Taxonomy" id="4460"/>
    <lineage>
        <taxon>Eukaryota</taxon>
        <taxon>Viridiplantae</taxon>
        <taxon>Streptophyta</taxon>
        <taxon>Embryophyta</taxon>
        <taxon>Tracheophyta</taxon>
        <taxon>Spermatophyta</taxon>
        <taxon>Magnoliopsida</taxon>
        <taxon>Liliopsida</taxon>
        <taxon>Araceae</taxon>
        <taxon>Aroideae</taxon>
        <taxon>Colocasieae</taxon>
        <taxon>Colocasia</taxon>
    </lineage>
</organism>
<protein>
    <recommendedName>
        <fullName evidence="1">DCD domain-containing protein</fullName>
    </recommendedName>
</protein>
<name>A0A843XAX1_COLES</name>
<keyword evidence="3" id="KW-1185">Reference proteome</keyword>
<dbReference type="AlphaFoldDB" id="A0A843XAX1"/>
<dbReference type="OrthoDB" id="1928633at2759"/>